<dbReference type="RefSeq" id="XP_037161421.1">
    <property type="nucleotide sequence ID" value="XM_037311715.1"/>
</dbReference>
<gene>
    <name evidence="1" type="ORF">HO173_009827</name>
</gene>
<proteinExistence type="predicted"/>
<dbReference type="GeneID" id="59291476"/>
<protein>
    <submittedName>
        <fullName evidence="1">Uncharacterized protein</fullName>
    </submittedName>
</protein>
<dbReference type="EMBL" id="JACCJC010000052">
    <property type="protein sequence ID" value="KAF6231990.1"/>
    <property type="molecule type" value="Genomic_DNA"/>
</dbReference>
<organism evidence="1 2">
    <name type="scientific">Letharia columbiana</name>
    <dbReference type="NCBI Taxonomy" id="112416"/>
    <lineage>
        <taxon>Eukaryota</taxon>
        <taxon>Fungi</taxon>
        <taxon>Dikarya</taxon>
        <taxon>Ascomycota</taxon>
        <taxon>Pezizomycotina</taxon>
        <taxon>Lecanoromycetes</taxon>
        <taxon>OSLEUM clade</taxon>
        <taxon>Lecanoromycetidae</taxon>
        <taxon>Lecanorales</taxon>
        <taxon>Lecanorineae</taxon>
        <taxon>Parmeliaceae</taxon>
        <taxon>Letharia</taxon>
    </lineage>
</organism>
<reference evidence="1 2" key="1">
    <citation type="journal article" date="2020" name="Genomics">
        <title>Complete, high-quality genomes from long-read metagenomic sequencing of two wolf lichen thalli reveals enigmatic genome architecture.</title>
        <authorList>
            <person name="McKenzie S.K."/>
            <person name="Walston R.F."/>
            <person name="Allen J.L."/>
        </authorList>
    </citation>
    <scope>NUCLEOTIDE SEQUENCE [LARGE SCALE GENOMIC DNA]</scope>
    <source>
        <strain evidence="1">WasteWater2</strain>
    </source>
</reference>
<name>A0A8H6L1F8_9LECA</name>
<sequence length="155" mass="16995">MIDSHQLSIASRLDDTVDSLGICAAPTGKILTSCRLLDPIGRFAPLLVDTNLAAESAVFESRLMPVLWSTEMVLSSAKEHFLSFEPTFSSNSSSSTPVFLHLFSRLHIHPTSIIRDLTSYPKPSYLEPPYVLVTMNNPPAPSVSISLPSDLKHPF</sequence>
<evidence type="ECO:0000313" key="1">
    <source>
        <dbReference type="EMBL" id="KAF6231990.1"/>
    </source>
</evidence>
<keyword evidence="2" id="KW-1185">Reference proteome</keyword>
<evidence type="ECO:0000313" key="2">
    <source>
        <dbReference type="Proteomes" id="UP000578531"/>
    </source>
</evidence>
<dbReference type="AlphaFoldDB" id="A0A8H6L1F8"/>
<accession>A0A8H6L1F8</accession>
<dbReference type="Proteomes" id="UP000578531">
    <property type="component" value="Unassembled WGS sequence"/>
</dbReference>
<comment type="caution">
    <text evidence="1">The sequence shown here is derived from an EMBL/GenBank/DDBJ whole genome shotgun (WGS) entry which is preliminary data.</text>
</comment>